<dbReference type="EMBL" id="CP045227">
    <property type="protein sequence ID" value="QFS50754.1"/>
    <property type="molecule type" value="Genomic_DNA"/>
</dbReference>
<reference evidence="2 3" key="1">
    <citation type="submission" date="2019-10" db="EMBL/GenBank/DDBJ databases">
        <title>Genomic and transcriptomic insights into the perfect genentic adaptation of a filamentous nitrogen-fixing cyanobacterium to rice fields.</title>
        <authorList>
            <person name="Chen Z."/>
        </authorList>
    </citation>
    <scope>NUCLEOTIDE SEQUENCE [LARGE SCALE GENOMIC DNA]</scope>
    <source>
        <strain evidence="2">CCNUC1</strain>
    </source>
</reference>
<evidence type="ECO:0008006" key="4">
    <source>
        <dbReference type="Google" id="ProtNLM"/>
    </source>
</evidence>
<gene>
    <name evidence="2" type="ORF">GXM_08248</name>
</gene>
<proteinExistence type="predicted"/>
<protein>
    <recommendedName>
        <fullName evidence="4">Transposase</fullName>
    </recommendedName>
</protein>
<sequence length="161" mass="18560">MIGFGDRPAQVWFCGVKELREENQRLRDENNRLKGEQGKPDIKALKFKGELSNHSSEKERETPKKHTKTSKNESIKIDREEILEYPRSELPADAQFKGYEEVIVQDIKLTTDNVLFRKQKYYSPSEGKTYLAELPLGYGGEFGPGVKALVISLYYGLFFIH</sequence>
<evidence type="ECO:0000313" key="3">
    <source>
        <dbReference type="Proteomes" id="UP000326678"/>
    </source>
</evidence>
<name>A0A5P8WDN3_9NOSO</name>
<dbReference type="KEGG" id="nsh:GXM_08248"/>
<evidence type="ECO:0000256" key="1">
    <source>
        <dbReference type="SAM" id="MobiDB-lite"/>
    </source>
</evidence>
<accession>A0A5P8WDN3</accession>
<dbReference type="Proteomes" id="UP000326678">
    <property type="component" value="Chromosome Gxm2"/>
</dbReference>
<dbReference type="AlphaFoldDB" id="A0A5P8WDN3"/>
<keyword evidence="3" id="KW-1185">Reference proteome</keyword>
<evidence type="ECO:0000313" key="2">
    <source>
        <dbReference type="EMBL" id="QFS50754.1"/>
    </source>
</evidence>
<organism evidence="2 3">
    <name type="scientific">Nostoc sphaeroides CCNUC1</name>
    <dbReference type="NCBI Taxonomy" id="2653204"/>
    <lineage>
        <taxon>Bacteria</taxon>
        <taxon>Bacillati</taxon>
        <taxon>Cyanobacteriota</taxon>
        <taxon>Cyanophyceae</taxon>
        <taxon>Nostocales</taxon>
        <taxon>Nostocaceae</taxon>
        <taxon>Nostoc</taxon>
    </lineage>
</organism>
<feature type="region of interest" description="Disordered" evidence="1">
    <location>
        <begin position="26"/>
        <end position="74"/>
    </location>
</feature>